<evidence type="ECO:0000256" key="1">
    <source>
        <dbReference type="SAM" id="Phobius"/>
    </source>
</evidence>
<organism evidence="2">
    <name type="scientific">viral metagenome</name>
    <dbReference type="NCBI Taxonomy" id="1070528"/>
    <lineage>
        <taxon>unclassified sequences</taxon>
        <taxon>metagenomes</taxon>
        <taxon>organismal metagenomes</taxon>
    </lineage>
</organism>
<accession>A0A6C0EFM4</accession>
<feature type="transmembrane region" description="Helical" evidence="1">
    <location>
        <begin position="65"/>
        <end position="93"/>
    </location>
</feature>
<keyword evidence="1" id="KW-0472">Membrane</keyword>
<evidence type="ECO:0000313" key="2">
    <source>
        <dbReference type="EMBL" id="QHT26135.1"/>
    </source>
</evidence>
<protein>
    <recommendedName>
        <fullName evidence="3">Transmembrane protein</fullName>
    </recommendedName>
</protein>
<keyword evidence="1" id="KW-0812">Transmembrane</keyword>
<evidence type="ECO:0008006" key="3">
    <source>
        <dbReference type="Google" id="ProtNLM"/>
    </source>
</evidence>
<sequence>MDFSTNYIIMDEIDYKKELIEKYKKYKSQFLFYADVTKLILAGVELGFAITYKNDIDCSSNVISLYHWLVVTSVVNILIVVIPFIIFLMNYYIFPKYVNVVKATYILQMIYRVFVIIWIMIGLFVMARDCDDLTQLQIKAIMFASMILRGVLCVFEFKAGVITDFDEYY</sequence>
<reference evidence="2" key="1">
    <citation type="journal article" date="2020" name="Nature">
        <title>Giant virus diversity and host interactions through global metagenomics.</title>
        <authorList>
            <person name="Schulz F."/>
            <person name="Roux S."/>
            <person name="Paez-Espino D."/>
            <person name="Jungbluth S."/>
            <person name="Walsh D.A."/>
            <person name="Denef V.J."/>
            <person name="McMahon K.D."/>
            <person name="Konstantinidis K.T."/>
            <person name="Eloe-Fadrosh E.A."/>
            <person name="Kyrpides N.C."/>
            <person name="Woyke T."/>
        </authorList>
    </citation>
    <scope>NUCLEOTIDE SEQUENCE</scope>
    <source>
        <strain evidence="2">GVMAG-M-3300023179-27</strain>
    </source>
</reference>
<feature type="transmembrane region" description="Helical" evidence="1">
    <location>
        <begin position="30"/>
        <end position="53"/>
    </location>
</feature>
<name>A0A6C0EFM4_9ZZZZ</name>
<feature type="transmembrane region" description="Helical" evidence="1">
    <location>
        <begin position="105"/>
        <end position="126"/>
    </location>
</feature>
<keyword evidence="1" id="KW-1133">Transmembrane helix</keyword>
<proteinExistence type="predicted"/>
<dbReference type="EMBL" id="MN739779">
    <property type="protein sequence ID" value="QHT26135.1"/>
    <property type="molecule type" value="Genomic_DNA"/>
</dbReference>
<dbReference type="AlphaFoldDB" id="A0A6C0EFM4"/>
<feature type="transmembrane region" description="Helical" evidence="1">
    <location>
        <begin position="138"/>
        <end position="157"/>
    </location>
</feature>